<dbReference type="Proteomes" id="UP000805649">
    <property type="component" value="Unassembled WGS sequence"/>
</dbReference>
<accession>A0ACC3YEL1</accession>
<name>A0ACC3YEL1_COLTU</name>
<comment type="caution">
    <text evidence="1">The sequence shown here is derived from an EMBL/GenBank/DDBJ whole genome shotgun (WGS) entry which is preliminary data.</text>
</comment>
<evidence type="ECO:0000313" key="2">
    <source>
        <dbReference type="Proteomes" id="UP000805649"/>
    </source>
</evidence>
<dbReference type="EMBL" id="VUJX02000011">
    <property type="protein sequence ID" value="KAL0930265.1"/>
    <property type="molecule type" value="Genomic_DNA"/>
</dbReference>
<keyword evidence="2" id="KW-1185">Reference proteome</keyword>
<organism evidence="1 2">
    <name type="scientific">Colletotrichum truncatum</name>
    <name type="common">Anthracnose fungus</name>
    <name type="synonym">Colletotrichum capsici</name>
    <dbReference type="NCBI Taxonomy" id="5467"/>
    <lineage>
        <taxon>Eukaryota</taxon>
        <taxon>Fungi</taxon>
        <taxon>Dikarya</taxon>
        <taxon>Ascomycota</taxon>
        <taxon>Pezizomycotina</taxon>
        <taxon>Sordariomycetes</taxon>
        <taxon>Hypocreomycetidae</taxon>
        <taxon>Glomerellales</taxon>
        <taxon>Glomerellaceae</taxon>
        <taxon>Colletotrichum</taxon>
        <taxon>Colletotrichum truncatum species complex</taxon>
    </lineage>
</organism>
<reference evidence="1 2" key="1">
    <citation type="journal article" date="2020" name="Phytopathology">
        <title>Genome Sequence Resources of Colletotrichum truncatum, C. plurivorum, C. musicola, and C. sojae: Four Species Pathogenic to Soybean (Glycine max).</title>
        <authorList>
            <person name="Rogerio F."/>
            <person name="Boufleur T.R."/>
            <person name="Ciampi-Guillardi M."/>
            <person name="Sukno S.A."/>
            <person name="Thon M.R."/>
            <person name="Massola Junior N.S."/>
            <person name="Baroncelli R."/>
        </authorList>
    </citation>
    <scope>NUCLEOTIDE SEQUENCE [LARGE SCALE GENOMIC DNA]</scope>
    <source>
        <strain evidence="1 2">CMES1059</strain>
    </source>
</reference>
<protein>
    <submittedName>
        <fullName evidence="1">Uncharacterized protein</fullName>
    </submittedName>
</protein>
<sequence length="584" mass="66722">MDEYEVFHRLATYPFSSSTMEMFQCALRLIRSRYPIAFYRDAEDTAVEFPPMEDFFKQEKMPLHVTGKWISYMQTVACSVNTAEQGVSPSLWRLARDDHVDIDVVTDYLQLLRLSYPSFHFTDPVPIAPDTIENVTGLLGTPDAITLIPCHYNGAWFTAIAYTDCVQLYGMHVEDSPKIEQLLQVLFPRRLIRFSRPPLAARLEDSGVWMLLSMRMLVAGGLPMQHVDTTFLRSSRARIFMELLMKKLDVKESDVSTRIQEAQAENSLFFDEAFISEDYVPTPSSSISTADREEDYNFTLGGSPEQVSRSSLSPEEQPSSREQSSSAETTVSAQAPRSPSSSPQPPSPQPTEPTRKKLASLRSSHIPDTRVPGMPQRMPKQCKDILDMLSEAVVFYRSSRMSEKSELSVIWSAMNSGFKSEFYRRYICVLFYKQMDRLASDEKFAIHVKTRMSYSERRKMNSFKSRCKIWHDICELRHNWGPAKYALLCVMPEKPNLEHMKTRERGGQLKQLGERLNDKYDDLSSYVEAATGLCTALVQGSLPCGLMIDDYRLRPDQEFMEPEFAAYTSLNPRPVISIPRRTSG</sequence>
<evidence type="ECO:0000313" key="1">
    <source>
        <dbReference type="EMBL" id="KAL0930265.1"/>
    </source>
</evidence>
<proteinExistence type="predicted"/>
<gene>
    <name evidence="1" type="ORF">CTRU02_214340</name>
</gene>